<comment type="caution">
    <text evidence="1">The sequence shown here is derived from an EMBL/GenBank/DDBJ whole genome shotgun (WGS) entry which is preliminary data.</text>
</comment>
<dbReference type="NCBIfam" id="TIGR02436">
    <property type="entry name" value="four helix bundle protein"/>
    <property type="match status" value="1"/>
</dbReference>
<dbReference type="CDD" id="cd16377">
    <property type="entry name" value="23S_rRNA_IVP_like"/>
    <property type="match status" value="1"/>
</dbReference>
<evidence type="ECO:0000313" key="1">
    <source>
        <dbReference type="EMBL" id="MBI4922557.1"/>
    </source>
</evidence>
<dbReference type="EMBL" id="JACRAF010000033">
    <property type="protein sequence ID" value="MBI4922557.1"/>
    <property type="molecule type" value="Genomic_DNA"/>
</dbReference>
<evidence type="ECO:0000313" key="2">
    <source>
        <dbReference type="Proteomes" id="UP000782610"/>
    </source>
</evidence>
<dbReference type="Proteomes" id="UP000782610">
    <property type="component" value="Unassembled WGS sequence"/>
</dbReference>
<organism evidence="1 2">
    <name type="scientific">Devosia nanyangense</name>
    <dbReference type="NCBI Taxonomy" id="1228055"/>
    <lineage>
        <taxon>Bacteria</taxon>
        <taxon>Pseudomonadati</taxon>
        <taxon>Pseudomonadota</taxon>
        <taxon>Alphaproteobacteria</taxon>
        <taxon>Hyphomicrobiales</taxon>
        <taxon>Devosiaceae</taxon>
        <taxon>Devosia</taxon>
    </lineage>
</organism>
<gene>
    <name evidence="1" type="ORF">HY834_12490</name>
</gene>
<sequence>MAIESYRDLRVWQSAMDLAEASYRLTATFPKDEKFGLVSQIRRACASIPANIAEGYGRDSKGSYAQFLKVAQGSLKELETHLLLAERLGLIAAGTSHPVLALCDALGRMLRSLIRAIERSPS</sequence>
<reference evidence="1" key="1">
    <citation type="submission" date="2020-07" db="EMBL/GenBank/DDBJ databases">
        <title>Huge and variable diversity of episymbiotic CPR bacteria and DPANN archaea in groundwater ecosystems.</title>
        <authorList>
            <person name="He C.Y."/>
            <person name="Keren R."/>
            <person name="Whittaker M."/>
            <person name="Farag I.F."/>
            <person name="Doudna J."/>
            <person name="Cate J.H.D."/>
            <person name="Banfield J.F."/>
        </authorList>
    </citation>
    <scope>NUCLEOTIDE SEQUENCE</scope>
    <source>
        <strain evidence="1">NC_groundwater_1586_Pr3_B-0.1um_66_15</strain>
    </source>
</reference>
<dbReference type="NCBIfam" id="NF008911">
    <property type="entry name" value="PRK12275.1-2"/>
    <property type="match status" value="1"/>
</dbReference>
<dbReference type="InterPro" id="IPR012657">
    <property type="entry name" value="23S_rRNA-intervening_sequence"/>
</dbReference>
<dbReference type="AlphaFoldDB" id="A0A933L3U2"/>
<protein>
    <submittedName>
        <fullName evidence="1">Four helix bundle protein</fullName>
    </submittedName>
</protein>
<dbReference type="PANTHER" id="PTHR38471">
    <property type="entry name" value="FOUR HELIX BUNDLE PROTEIN"/>
    <property type="match status" value="1"/>
</dbReference>
<name>A0A933L3U2_9HYPH</name>
<dbReference type="Gene3D" id="1.20.1440.60">
    <property type="entry name" value="23S rRNA-intervening sequence"/>
    <property type="match status" value="1"/>
</dbReference>
<dbReference type="Pfam" id="PF05635">
    <property type="entry name" value="23S_rRNA_IVP"/>
    <property type="match status" value="1"/>
</dbReference>
<proteinExistence type="predicted"/>
<dbReference type="InterPro" id="IPR036583">
    <property type="entry name" value="23S_rRNA_IVS_sf"/>
</dbReference>
<dbReference type="PANTHER" id="PTHR38471:SF2">
    <property type="entry name" value="FOUR HELIX BUNDLE PROTEIN"/>
    <property type="match status" value="1"/>
</dbReference>
<accession>A0A933L3U2</accession>
<dbReference type="SUPFAM" id="SSF158446">
    <property type="entry name" value="IVS-encoded protein-like"/>
    <property type="match status" value="1"/>
</dbReference>